<dbReference type="Pfam" id="PF00501">
    <property type="entry name" value="AMP-binding"/>
    <property type="match status" value="1"/>
</dbReference>
<evidence type="ECO:0000259" key="2">
    <source>
        <dbReference type="Pfam" id="PF00501"/>
    </source>
</evidence>
<accession>A0A022KRI9</accession>
<dbReference type="EMBL" id="AORC01000018">
    <property type="protein sequence ID" value="EYT48122.1"/>
    <property type="molecule type" value="Genomic_DNA"/>
</dbReference>
<protein>
    <submittedName>
        <fullName evidence="4">Long-chain fatty acid--CoA ligase</fullName>
        <ecNumber evidence="4">6.2.1.3</ecNumber>
    </submittedName>
</protein>
<dbReference type="PROSITE" id="PS00455">
    <property type="entry name" value="AMP_BINDING"/>
    <property type="match status" value="1"/>
</dbReference>
<dbReference type="PANTHER" id="PTHR43767:SF12">
    <property type="entry name" value="AMP-DEPENDENT SYNTHETASE AND LIGASE"/>
    <property type="match status" value="1"/>
</dbReference>
<feature type="domain" description="AMP-binding enzyme C-terminal" evidence="3">
    <location>
        <begin position="488"/>
        <end position="561"/>
    </location>
</feature>
<evidence type="ECO:0000313" key="5">
    <source>
        <dbReference type="Proteomes" id="UP000019754"/>
    </source>
</evidence>
<dbReference type="RefSeq" id="WP_017823959.1">
    <property type="nucleotide sequence ID" value="NZ_AORC01000018.1"/>
</dbReference>
<sequence length="575" mass="62167">MTSDATPTTPDSPNISANDAPGADATPDWVRFYEPGVPATIDIPDESLTDMCERSCAEAGDRVATEFFGATMTYTEMGERIASAAEGLRRMGVRPGDRVAILLPNCPQHMIAFYAVLRLGGIVCEHNPLSTERELGEVFSDHGAKVAIAMDTVVPKLRAIPSAPEVVAVNLLDAFPTVKRLALHLPVPKLAAQRKQLTGGAKGDMTWKQLVAHPALPASHPRPTIDDLGAIQYTSGTTGVPKGVMLSHRNMYANALQGVAWMHGARTGEETSYAMLPMFHAFGMVLYVTFGVYKQARQVLFPRPDVDMALAAMKKNPPSIYCAVPPLYERTAKGAKEKGISLKGVKWCISGAMTLPDDVVELWESVSGGRLVEGYGLTECAPIAMGNPFSETRKTGTIGIPFPSTLRRVVDEDGNDVGPGEAGELVVKGPQVFQGYWDKPEATAEAMTEDGWLRTGDLVTLDEDGFATIVDRKKEIIITGGFNVSPSEVERVLRDHPAIEEAAVVGVRQERGDEKVVAAVIASGEIDETEVRGWAKERLSAYKVPRRIVVVEDLPRSLIGKVLRAQVREQISAEV</sequence>
<evidence type="ECO:0000259" key="3">
    <source>
        <dbReference type="Pfam" id="PF13193"/>
    </source>
</evidence>
<dbReference type="EC" id="6.2.1.3" evidence="4"/>
<dbReference type="InterPro" id="IPR000873">
    <property type="entry name" value="AMP-dep_synth/lig_dom"/>
</dbReference>
<feature type="region of interest" description="Disordered" evidence="1">
    <location>
        <begin position="1"/>
        <end position="23"/>
    </location>
</feature>
<dbReference type="InterPro" id="IPR020845">
    <property type="entry name" value="AMP-binding_CS"/>
</dbReference>
<dbReference type="GO" id="GO:0004467">
    <property type="term" value="F:long-chain fatty acid-CoA ligase activity"/>
    <property type="evidence" value="ECO:0007669"/>
    <property type="project" value="UniProtKB-EC"/>
</dbReference>
<dbReference type="HOGENOM" id="CLU_000022_59_9_11"/>
<dbReference type="CDD" id="cd05936">
    <property type="entry name" value="FC-FACS_FadD_like"/>
    <property type="match status" value="1"/>
</dbReference>
<dbReference type="InterPro" id="IPR042099">
    <property type="entry name" value="ANL_N_sf"/>
</dbReference>
<name>A0A022KRI9_9MICO</name>
<gene>
    <name evidence="4" type="ORF">D641_0113125</name>
</gene>
<dbReference type="OrthoDB" id="9803968at2"/>
<comment type="caution">
    <text evidence="4">The sequence shown here is derived from an EMBL/GenBank/DDBJ whole genome shotgun (WGS) entry which is preliminary data.</text>
</comment>
<dbReference type="AlphaFoldDB" id="A0A022KRI9"/>
<dbReference type="STRING" id="1249481.D641_0113125"/>
<dbReference type="Proteomes" id="UP000019754">
    <property type="component" value="Unassembled WGS sequence"/>
</dbReference>
<feature type="compositionally biased region" description="Low complexity" evidence="1">
    <location>
        <begin position="1"/>
        <end position="13"/>
    </location>
</feature>
<dbReference type="SUPFAM" id="SSF56801">
    <property type="entry name" value="Acetyl-CoA synthetase-like"/>
    <property type="match status" value="1"/>
</dbReference>
<dbReference type="InterPro" id="IPR050237">
    <property type="entry name" value="ATP-dep_AMP-bd_enzyme"/>
</dbReference>
<dbReference type="NCBIfam" id="NF004114">
    <property type="entry name" value="PRK05605.1"/>
    <property type="match status" value="1"/>
</dbReference>
<keyword evidence="5" id="KW-1185">Reference proteome</keyword>
<dbReference type="InterPro" id="IPR025110">
    <property type="entry name" value="AMP-bd_C"/>
</dbReference>
<dbReference type="PANTHER" id="PTHR43767">
    <property type="entry name" value="LONG-CHAIN-FATTY-ACID--COA LIGASE"/>
    <property type="match status" value="1"/>
</dbReference>
<keyword evidence="4" id="KW-0436">Ligase</keyword>
<reference evidence="4 5" key="1">
    <citation type="journal article" date="2013" name="Genome Announc.">
        <title>Draft genome sequence of an Actinobacterium, Brachybacterium muris strain UCD-AY4.</title>
        <authorList>
            <person name="Lo J.R."/>
            <person name="Lang J.M."/>
            <person name="Darling A.E."/>
            <person name="Eisen J.A."/>
            <person name="Coil D.A."/>
        </authorList>
    </citation>
    <scope>NUCLEOTIDE SEQUENCE [LARGE SCALE GENOMIC DNA]</scope>
    <source>
        <strain evidence="4 5">UCD-AY4</strain>
    </source>
</reference>
<dbReference type="Gene3D" id="3.30.300.30">
    <property type="match status" value="1"/>
</dbReference>
<dbReference type="Pfam" id="PF13193">
    <property type="entry name" value="AMP-binding_C"/>
    <property type="match status" value="1"/>
</dbReference>
<feature type="domain" description="AMP-dependent synthetase/ligase" evidence="2">
    <location>
        <begin position="53"/>
        <end position="437"/>
    </location>
</feature>
<organism evidence="4 5">
    <name type="scientific">Brachybacterium muris UCD-AY4</name>
    <dbReference type="NCBI Taxonomy" id="1249481"/>
    <lineage>
        <taxon>Bacteria</taxon>
        <taxon>Bacillati</taxon>
        <taxon>Actinomycetota</taxon>
        <taxon>Actinomycetes</taxon>
        <taxon>Micrococcales</taxon>
        <taxon>Dermabacteraceae</taxon>
        <taxon>Brachybacterium</taxon>
    </lineage>
</organism>
<dbReference type="InterPro" id="IPR045851">
    <property type="entry name" value="AMP-bd_C_sf"/>
</dbReference>
<evidence type="ECO:0000256" key="1">
    <source>
        <dbReference type="SAM" id="MobiDB-lite"/>
    </source>
</evidence>
<proteinExistence type="predicted"/>
<evidence type="ECO:0000313" key="4">
    <source>
        <dbReference type="EMBL" id="EYT48122.1"/>
    </source>
</evidence>
<dbReference type="Gene3D" id="3.40.50.12780">
    <property type="entry name" value="N-terminal domain of ligase-like"/>
    <property type="match status" value="1"/>
</dbReference>